<proteinExistence type="predicted"/>
<keyword evidence="1" id="KW-1133">Transmembrane helix</keyword>
<evidence type="ECO:0000313" key="2">
    <source>
        <dbReference type="EMBL" id="ETO03281.1"/>
    </source>
</evidence>
<evidence type="ECO:0000313" key="3">
    <source>
        <dbReference type="Proteomes" id="UP000023152"/>
    </source>
</evidence>
<reference evidence="2 3" key="1">
    <citation type="journal article" date="2013" name="Curr. Biol.">
        <title>The Genome of the Foraminiferan Reticulomyxa filosa.</title>
        <authorList>
            <person name="Glockner G."/>
            <person name="Hulsmann N."/>
            <person name="Schleicher M."/>
            <person name="Noegel A.A."/>
            <person name="Eichinger L."/>
            <person name="Gallinger C."/>
            <person name="Pawlowski J."/>
            <person name="Sierra R."/>
            <person name="Euteneuer U."/>
            <person name="Pillet L."/>
            <person name="Moustafa A."/>
            <person name="Platzer M."/>
            <person name="Groth M."/>
            <person name="Szafranski K."/>
            <person name="Schliwa M."/>
        </authorList>
    </citation>
    <scope>NUCLEOTIDE SEQUENCE [LARGE SCALE GENOMIC DNA]</scope>
</reference>
<feature type="non-terminal residue" evidence="2">
    <location>
        <position position="1"/>
    </location>
</feature>
<keyword evidence="1" id="KW-0472">Membrane</keyword>
<sequence length="177" mass="21639">IIPIFYFFSVFQFIQQINIFVFILLVECKTIHKIVLDFKNLSLFVFQTKRSVFFNLQYLMMSKYFSFQENDNENANRNDITTNYRKCHQYLFASFVTIHFGNTVEKKDIKIENCIIKNCSKNLIIYIKRAMFENKHMNNTFLFNKFYSSFVLDKIIFWNKKEVYSRHIFKFYVFKVN</sequence>
<dbReference type="EMBL" id="ASPP01033761">
    <property type="protein sequence ID" value="ETO03281.1"/>
    <property type="molecule type" value="Genomic_DNA"/>
</dbReference>
<organism evidence="2 3">
    <name type="scientific">Reticulomyxa filosa</name>
    <dbReference type="NCBI Taxonomy" id="46433"/>
    <lineage>
        <taxon>Eukaryota</taxon>
        <taxon>Sar</taxon>
        <taxon>Rhizaria</taxon>
        <taxon>Retaria</taxon>
        <taxon>Foraminifera</taxon>
        <taxon>Monothalamids</taxon>
        <taxon>Reticulomyxidae</taxon>
        <taxon>Reticulomyxa</taxon>
    </lineage>
</organism>
<dbReference type="Proteomes" id="UP000023152">
    <property type="component" value="Unassembled WGS sequence"/>
</dbReference>
<comment type="caution">
    <text evidence="2">The sequence shown here is derived from an EMBL/GenBank/DDBJ whole genome shotgun (WGS) entry which is preliminary data.</text>
</comment>
<keyword evidence="1" id="KW-0812">Transmembrane</keyword>
<dbReference type="AlphaFoldDB" id="X6LPI2"/>
<protein>
    <submittedName>
        <fullName evidence="2">Uncharacterized protein</fullName>
    </submittedName>
</protein>
<name>X6LPI2_RETFI</name>
<keyword evidence="3" id="KW-1185">Reference proteome</keyword>
<accession>X6LPI2</accession>
<gene>
    <name evidence="2" type="ORF">RFI_34129</name>
</gene>
<feature type="transmembrane region" description="Helical" evidence="1">
    <location>
        <begin position="6"/>
        <end position="26"/>
    </location>
</feature>
<evidence type="ECO:0000256" key="1">
    <source>
        <dbReference type="SAM" id="Phobius"/>
    </source>
</evidence>